<sequence length="217" mass="24387">NNCPDCQMEFRDNPLDPCEVQYSNDGETWQTMFRKDVCTPMGMSDVINITESKTEIENNYTTYAGDILNVAPDWEYVEGETDLALCWTIDFFVDWIARVTIAEKLKDNDVKELIDVLWEDAAEQISLGIVAGLATVNLPAAAGAAAAWAVVEVITEFLEWIFEVDISSFEDDDALQAVKCWMWDSIRGETPQWNEWTTSLDTFVGENDAEDEVAGAV</sequence>
<reference evidence="1" key="1">
    <citation type="journal article" date="2014" name="Front. Microbiol.">
        <title>High frequency of phylogenetically diverse reductive dehalogenase-homologous genes in deep subseafloor sedimentary metagenomes.</title>
        <authorList>
            <person name="Kawai M."/>
            <person name="Futagami T."/>
            <person name="Toyoda A."/>
            <person name="Takaki Y."/>
            <person name="Nishi S."/>
            <person name="Hori S."/>
            <person name="Arai W."/>
            <person name="Tsubouchi T."/>
            <person name="Morono Y."/>
            <person name="Uchiyama I."/>
            <person name="Ito T."/>
            <person name="Fujiyama A."/>
            <person name="Inagaki F."/>
            <person name="Takami H."/>
        </authorList>
    </citation>
    <scope>NUCLEOTIDE SEQUENCE</scope>
    <source>
        <strain evidence="1">Expedition CK06-06</strain>
    </source>
</reference>
<dbReference type="EMBL" id="BARW01036049">
    <property type="protein sequence ID" value="GAJ24353.1"/>
    <property type="molecule type" value="Genomic_DNA"/>
</dbReference>
<name>X1V3L2_9ZZZZ</name>
<feature type="non-terminal residue" evidence="1">
    <location>
        <position position="1"/>
    </location>
</feature>
<feature type="non-terminal residue" evidence="1">
    <location>
        <position position="217"/>
    </location>
</feature>
<protein>
    <submittedName>
        <fullName evidence="1">Uncharacterized protein</fullName>
    </submittedName>
</protein>
<evidence type="ECO:0000313" key="1">
    <source>
        <dbReference type="EMBL" id="GAJ24353.1"/>
    </source>
</evidence>
<proteinExistence type="predicted"/>
<comment type="caution">
    <text evidence="1">The sequence shown here is derived from an EMBL/GenBank/DDBJ whole genome shotgun (WGS) entry which is preliminary data.</text>
</comment>
<organism evidence="1">
    <name type="scientific">marine sediment metagenome</name>
    <dbReference type="NCBI Taxonomy" id="412755"/>
    <lineage>
        <taxon>unclassified sequences</taxon>
        <taxon>metagenomes</taxon>
        <taxon>ecological metagenomes</taxon>
    </lineage>
</organism>
<accession>X1V3L2</accession>
<gene>
    <name evidence="1" type="ORF">S12H4_56071</name>
</gene>
<dbReference type="AlphaFoldDB" id="X1V3L2"/>